<keyword evidence="4" id="KW-1185">Reference proteome</keyword>
<comment type="caution">
    <text evidence="3">The sequence shown here is derived from an EMBL/GenBank/DDBJ whole genome shotgun (WGS) entry which is preliminary data.</text>
</comment>
<reference evidence="3 4" key="1">
    <citation type="submission" date="2016-10" db="EMBL/GenBank/DDBJ databases">
        <title>Genome sequence of the ascomycete fungus Penicillium subrubescens.</title>
        <authorList>
            <person name="De Vries R.P."/>
            <person name="Peng M."/>
            <person name="Dilokpimol A."/>
            <person name="Hilden K."/>
            <person name="Makela M.R."/>
            <person name="Grigoriev I."/>
            <person name="Riley R."/>
            <person name="Granchi Z."/>
        </authorList>
    </citation>
    <scope>NUCLEOTIDE SEQUENCE [LARGE SCALE GENOMIC DNA]</scope>
    <source>
        <strain evidence="3 4">CBS 132785</strain>
    </source>
</reference>
<feature type="region of interest" description="Disordered" evidence="1">
    <location>
        <begin position="1"/>
        <end position="35"/>
    </location>
</feature>
<accession>A0A1Q5TCD3</accession>
<name>A0A1Q5TCD3_9EURO</name>
<organism evidence="3 4">
    <name type="scientific">Penicillium subrubescens</name>
    <dbReference type="NCBI Taxonomy" id="1316194"/>
    <lineage>
        <taxon>Eukaryota</taxon>
        <taxon>Fungi</taxon>
        <taxon>Dikarya</taxon>
        <taxon>Ascomycota</taxon>
        <taxon>Pezizomycotina</taxon>
        <taxon>Eurotiomycetes</taxon>
        <taxon>Eurotiomycetidae</taxon>
        <taxon>Eurotiales</taxon>
        <taxon>Aspergillaceae</taxon>
        <taxon>Penicillium</taxon>
    </lineage>
</organism>
<evidence type="ECO:0000313" key="3">
    <source>
        <dbReference type="EMBL" id="OKO97886.1"/>
    </source>
</evidence>
<dbReference type="Pfam" id="PF20493">
    <property type="entry name" value="WD-like_fungi"/>
    <property type="match status" value="1"/>
</dbReference>
<gene>
    <name evidence="3" type="ORF">PENSUB_9812</name>
</gene>
<dbReference type="EMBL" id="MNBE01000683">
    <property type="protein sequence ID" value="OKO97886.1"/>
    <property type="molecule type" value="Genomic_DNA"/>
</dbReference>
<sequence>MSESSFFKGSSPAQSRYHRSGPIERPLWPLPSRRPTRLSHYRETGQKGGILVYFGPQSGVQERSETVDLEQRSCGNVWTQPKCDTKNAARNGNCDALVSELYNDGDVAIPGSPRQICYQGDSDKNAFCCVSWRNAVKNLRKRDLAPYASATIHLVFLATDRFLYAARKSSQKLLSNIPDPDALFGVFKFANFH</sequence>
<evidence type="ECO:0000313" key="4">
    <source>
        <dbReference type="Proteomes" id="UP000186955"/>
    </source>
</evidence>
<evidence type="ECO:0000256" key="1">
    <source>
        <dbReference type="SAM" id="MobiDB-lite"/>
    </source>
</evidence>
<dbReference type="Proteomes" id="UP000186955">
    <property type="component" value="Unassembled WGS sequence"/>
</dbReference>
<dbReference type="InterPro" id="IPR046925">
    <property type="entry name" value="WD-like_fungi"/>
</dbReference>
<evidence type="ECO:0000259" key="2">
    <source>
        <dbReference type="Pfam" id="PF20493"/>
    </source>
</evidence>
<feature type="domain" description="WD-like" evidence="2">
    <location>
        <begin position="76"/>
        <end position="137"/>
    </location>
</feature>
<protein>
    <recommendedName>
        <fullName evidence="2">WD-like domain-containing protein</fullName>
    </recommendedName>
</protein>
<proteinExistence type="predicted"/>
<feature type="compositionally biased region" description="Polar residues" evidence="1">
    <location>
        <begin position="1"/>
        <end position="14"/>
    </location>
</feature>
<dbReference type="AlphaFoldDB" id="A0A1Q5TCD3"/>